<organism evidence="2 3">
    <name type="scientific">Trematosphaeria pertusa</name>
    <dbReference type="NCBI Taxonomy" id="390896"/>
    <lineage>
        <taxon>Eukaryota</taxon>
        <taxon>Fungi</taxon>
        <taxon>Dikarya</taxon>
        <taxon>Ascomycota</taxon>
        <taxon>Pezizomycotina</taxon>
        <taxon>Dothideomycetes</taxon>
        <taxon>Pleosporomycetidae</taxon>
        <taxon>Pleosporales</taxon>
        <taxon>Massarineae</taxon>
        <taxon>Trematosphaeriaceae</taxon>
        <taxon>Trematosphaeria</taxon>
    </lineage>
</organism>
<dbReference type="AlphaFoldDB" id="A0A6A6IMX0"/>
<gene>
    <name evidence="2" type="ORF">BU26DRAFT_563506</name>
</gene>
<dbReference type="GeneID" id="54586503"/>
<protein>
    <submittedName>
        <fullName evidence="2">Uncharacterized protein</fullName>
    </submittedName>
</protein>
<name>A0A6A6IMX0_9PLEO</name>
<feature type="chain" id="PRO_5025688857" evidence="1">
    <location>
        <begin position="23"/>
        <end position="126"/>
    </location>
</feature>
<evidence type="ECO:0000313" key="2">
    <source>
        <dbReference type="EMBL" id="KAF2251577.1"/>
    </source>
</evidence>
<evidence type="ECO:0000256" key="1">
    <source>
        <dbReference type="SAM" id="SignalP"/>
    </source>
</evidence>
<dbReference type="RefSeq" id="XP_033686581.1">
    <property type="nucleotide sequence ID" value="XM_033833173.1"/>
</dbReference>
<accession>A0A6A6IMX0</accession>
<proteinExistence type="predicted"/>
<reference evidence="2" key="1">
    <citation type="journal article" date="2020" name="Stud. Mycol.">
        <title>101 Dothideomycetes genomes: a test case for predicting lifestyles and emergence of pathogens.</title>
        <authorList>
            <person name="Haridas S."/>
            <person name="Albert R."/>
            <person name="Binder M."/>
            <person name="Bloem J."/>
            <person name="Labutti K."/>
            <person name="Salamov A."/>
            <person name="Andreopoulos B."/>
            <person name="Baker S."/>
            <person name="Barry K."/>
            <person name="Bills G."/>
            <person name="Bluhm B."/>
            <person name="Cannon C."/>
            <person name="Castanera R."/>
            <person name="Culley D."/>
            <person name="Daum C."/>
            <person name="Ezra D."/>
            <person name="Gonzalez J."/>
            <person name="Henrissat B."/>
            <person name="Kuo A."/>
            <person name="Liang C."/>
            <person name="Lipzen A."/>
            <person name="Lutzoni F."/>
            <person name="Magnuson J."/>
            <person name="Mondo S."/>
            <person name="Nolan M."/>
            <person name="Ohm R."/>
            <person name="Pangilinan J."/>
            <person name="Park H.-J."/>
            <person name="Ramirez L."/>
            <person name="Alfaro M."/>
            <person name="Sun H."/>
            <person name="Tritt A."/>
            <person name="Yoshinaga Y."/>
            <person name="Zwiers L.-H."/>
            <person name="Turgeon B."/>
            <person name="Goodwin S."/>
            <person name="Spatafora J."/>
            <person name="Crous P."/>
            <person name="Grigoriev I."/>
        </authorList>
    </citation>
    <scope>NUCLEOTIDE SEQUENCE</scope>
    <source>
        <strain evidence="2">CBS 122368</strain>
    </source>
</reference>
<keyword evidence="1" id="KW-0732">Signal</keyword>
<keyword evidence="3" id="KW-1185">Reference proteome</keyword>
<feature type="signal peptide" evidence="1">
    <location>
        <begin position="1"/>
        <end position="22"/>
    </location>
</feature>
<dbReference type="EMBL" id="ML987193">
    <property type="protein sequence ID" value="KAF2251577.1"/>
    <property type="molecule type" value="Genomic_DNA"/>
</dbReference>
<sequence>MRAAGLFATIALFGGSRIVAEAIHCYNHPLEGTPSADIATTPDEALKSSITTLCYQAFEPWHEETLQYQSGNMTLHITPEEGYVLGTCLAIFDAIIAECILKERVSRGEAELDGVVYQVYDSRITD</sequence>
<evidence type="ECO:0000313" key="3">
    <source>
        <dbReference type="Proteomes" id="UP000800094"/>
    </source>
</evidence>
<dbReference type="Proteomes" id="UP000800094">
    <property type="component" value="Unassembled WGS sequence"/>
</dbReference>